<dbReference type="STRING" id="763665.A0A2G5B5J1"/>
<dbReference type="InterPro" id="IPR035899">
    <property type="entry name" value="DBL_dom_sf"/>
</dbReference>
<dbReference type="GO" id="GO:0005737">
    <property type="term" value="C:cytoplasm"/>
    <property type="evidence" value="ECO:0007669"/>
    <property type="project" value="TreeGrafter"/>
</dbReference>
<gene>
    <name evidence="3" type="ORF">COEREDRAFT_17028</name>
</gene>
<dbReference type="GO" id="GO:0005634">
    <property type="term" value="C:nucleus"/>
    <property type="evidence" value="ECO:0007669"/>
    <property type="project" value="TreeGrafter"/>
</dbReference>
<organism evidence="3 4">
    <name type="scientific">Coemansia reversa (strain ATCC 12441 / NRRL 1564)</name>
    <dbReference type="NCBI Taxonomy" id="763665"/>
    <lineage>
        <taxon>Eukaryota</taxon>
        <taxon>Fungi</taxon>
        <taxon>Fungi incertae sedis</taxon>
        <taxon>Zoopagomycota</taxon>
        <taxon>Kickxellomycotina</taxon>
        <taxon>Kickxellomycetes</taxon>
        <taxon>Kickxellales</taxon>
        <taxon>Kickxellaceae</taxon>
        <taxon>Coemansia</taxon>
    </lineage>
</organism>
<feature type="domain" description="DH" evidence="2">
    <location>
        <begin position="222"/>
        <end position="401"/>
    </location>
</feature>
<dbReference type="InterPro" id="IPR053026">
    <property type="entry name" value="CDC42_GEF"/>
</dbReference>
<dbReference type="Proteomes" id="UP000242474">
    <property type="component" value="Unassembled WGS sequence"/>
</dbReference>
<dbReference type="GO" id="GO:0005085">
    <property type="term" value="F:guanyl-nucleotide exchange factor activity"/>
    <property type="evidence" value="ECO:0007669"/>
    <property type="project" value="InterPro"/>
</dbReference>
<dbReference type="SUPFAM" id="SSF48065">
    <property type="entry name" value="DBL homology domain (DH-domain)"/>
    <property type="match status" value="1"/>
</dbReference>
<name>A0A2G5B5J1_COERN</name>
<evidence type="ECO:0000259" key="2">
    <source>
        <dbReference type="PROSITE" id="PS50010"/>
    </source>
</evidence>
<feature type="compositionally biased region" description="Low complexity" evidence="1">
    <location>
        <begin position="513"/>
        <end position="523"/>
    </location>
</feature>
<feature type="region of interest" description="Disordered" evidence="1">
    <location>
        <begin position="497"/>
        <end position="523"/>
    </location>
</feature>
<evidence type="ECO:0000256" key="1">
    <source>
        <dbReference type="SAM" id="MobiDB-lite"/>
    </source>
</evidence>
<dbReference type="PANTHER" id="PTHR47339:SF1">
    <property type="entry name" value="CELL DIVISION CONTROL PROTEIN 24"/>
    <property type="match status" value="1"/>
</dbReference>
<evidence type="ECO:0000313" key="4">
    <source>
        <dbReference type="Proteomes" id="UP000242474"/>
    </source>
</evidence>
<sequence>MHHMAGVFQGKLSTMTVKFAAKLYSFCMGPRKRSIGSYNDGSETSRAVSVTRQAYVSPYDRAVELLERLLCLKSISTTVYAIIVDEKTQHSGTFKDPTQPLKTLFGRGSTLNILVNELESPFVATIDLYEGMETEKYEHHQIGLFWRGCIGAGLVVESKVDRLSEDVLRDVHNADCFELMATTVIAILDVLQQRNCWGCPDPRCIRPRDMYPTAHLAGGESRHAVLAYELSRTEVAYVQDLEKLVSYADSISAQIDVDCCEIDLVAIFGDIREILALHRRFSMRIQYFAAMPLRKQLFDECYEDLTQEFEVYSAFCAGREYSQRAYNRALPLLEQLTSDFDPTFDVPSLFMRPVQRLAQYPLLFQGIADALCEGCNTLLEREDEKAVVRVVKSAYSAMQRSKRILTRANESTREALNEAQSALFYERLGDPLAALPGQQDFGRLLTSDKVSAQTGREFEDMEGYLFEHTLVLCRLLTDQESRGSRIRRTISTLQTTIMSPALRGRREDRRRSGSSISSSTLSSSTALRARSPVLGAKYSEDKLTLPACSFQLPDIDTGCKLSLTSPSVNPLSSHASLNTLRERQLIKFASSPEADLDEDCAKIGPRLAIHERIPTNAISQISQLCEVDGTSRLNIQAMMNDGSEVMLVLRRLSKECAGVWIRMLKRAVPLIPVEEDVALPNDNYRLLVNPRFSQIVLGKACPATS</sequence>
<accession>A0A2G5B5J1</accession>
<dbReference type="EMBL" id="KZ303520">
    <property type="protein sequence ID" value="PIA14262.1"/>
    <property type="molecule type" value="Genomic_DNA"/>
</dbReference>
<dbReference type="PANTHER" id="PTHR47339">
    <property type="entry name" value="CELL DIVISION CONTROL PROTEIN 24"/>
    <property type="match status" value="1"/>
</dbReference>
<dbReference type="Gene3D" id="1.20.900.10">
    <property type="entry name" value="Dbl homology (DH) domain"/>
    <property type="match status" value="1"/>
</dbReference>
<dbReference type="PROSITE" id="PS50010">
    <property type="entry name" value="DH_2"/>
    <property type="match status" value="1"/>
</dbReference>
<evidence type="ECO:0000313" key="3">
    <source>
        <dbReference type="EMBL" id="PIA14262.1"/>
    </source>
</evidence>
<dbReference type="AlphaFoldDB" id="A0A2G5B5J1"/>
<dbReference type="GO" id="GO:0031106">
    <property type="term" value="P:septin ring organization"/>
    <property type="evidence" value="ECO:0007669"/>
    <property type="project" value="TreeGrafter"/>
</dbReference>
<dbReference type="GO" id="GO:0030010">
    <property type="term" value="P:establishment of cell polarity"/>
    <property type="evidence" value="ECO:0007669"/>
    <property type="project" value="TreeGrafter"/>
</dbReference>
<keyword evidence="4" id="KW-1185">Reference proteome</keyword>
<dbReference type="OrthoDB" id="1594986at2759"/>
<dbReference type="InterPro" id="IPR000219">
    <property type="entry name" value="DH_dom"/>
</dbReference>
<dbReference type="GO" id="GO:0000935">
    <property type="term" value="C:division septum"/>
    <property type="evidence" value="ECO:0007669"/>
    <property type="project" value="TreeGrafter"/>
</dbReference>
<protein>
    <recommendedName>
        <fullName evidence="2">DH domain-containing protein</fullName>
    </recommendedName>
</protein>
<dbReference type="Pfam" id="PF00621">
    <property type="entry name" value="RhoGEF"/>
    <property type="match status" value="1"/>
</dbReference>
<dbReference type="SMART" id="SM00325">
    <property type="entry name" value="RhoGEF"/>
    <property type="match status" value="1"/>
</dbReference>
<proteinExistence type="predicted"/>
<dbReference type="GO" id="GO:0043332">
    <property type="term" value="C:mating projection tip"/>
    <property type="evidence" value="ECO:0007669"/>
    <property type="project" value="TreeGrafter"/>
</dbReference>
<reference evidence="3 4" key="1">
    <citation type="journal article" date="2015" name="Genome Biol. Evol.">
        <title>Phylogenomic analyses indicate that early fungi evolved digesting cell walls of algal ancestors of land plants.</title>
        <authorList>
            <person name="Chang Y."/>
            <person name="Wang S."/>
            <person name="Sekimoto S."/>
            <person name="Aerts A.L."/>
            <person name="Choi C."/>
            <person name="Clum A."/>
            <person name="LaButti K.M."/>
            <person name="Lindquist E.A."/>
            <person name="Yee Ngan C."/>
            <person name="Ohm R.A."/>
            <person name="Salamov A.A."/>
            <person name="Grigoriev I.V."/>
            <person name="Spatafora J.W."/>
            <person name="Berbee M.L."/>
        </authorList>
    </citation>
    <scope>NUCLEOTIDE SEQUENCE [LARGE SCALE GENOMIC DNA]</scope>
    <source>
        <strain evidence="3 4">NRRL 1564</strain>
    </source>
</reference>